<gene>
    <name evidence="2" type="ORF">ACFOW8_18675</name>
</gene>
<dbReference type="EMBL" id="JBHSBA010000007">
    <property type="protein sequence ID" value="MFC4126965.1"/>
    <property type="molecule type" value="Genomic_DNA"/>
</dbReference>
<sequence>MAYFDEMSRSRQGWESVGGAVVAGMLTGLLLGVNVWAYTAATVVSVAGGIPAGSQHRTLGGAVLRGCTGGLTWSAALLFAHELAGRPATAALPEPQVAFLPYCFLPTALAAAIVWLVANRRRASTETGGVVERPVPADRPVSP</sequence>
<feature type="transmembrane region" description="Helical" evidence="1">
    <location>
        <begin position="99"/>
        <end position="118"/>
    </location>
</feature>
<comment type="caution">
    <text evidence="2">The sequence shown here is derived from an EMBL/GenBank/DDBJ whole genome shotgun (WGS) entry which is preliminary data.</text>
</comment>
<dbReference type="RefSeq" id="WP_378551966.1">
    <property type="nucleotide sequence ID" value="NZ_JBHSBA010000007.1"/>
</dbReference>
<feature type="transmembrane region" description="Helical" evidence="1">
    <location>
        <begin position="20"/>
        <end position="47"/>
    </location>
</feature>
<protein>
    <recommendedName>
        <fullName evidence="4">Integral membrane protein</fullName>
    </recommendedName>
</protein>
<name>A0ABV8L9P4_9NOCA</name>
<reference evidence="3" key="1">
    <citation type="journal article" date="2019" name="Int. J. Syst. Evol. Microbiol.">
        <title>The Global Catalogue of Microorganisms (GCM) 10K type strain sequencing project: providing services to taxonomists for standard genome sequencing and annotation.</title>
        <authorList>
            <consortium name="The Broad Institute Genomics Platform"/>
            <consortium name="The Broad Institute Genome Sequencing Center for Infectious Disease"/>
            <person name="Wu L."/>
            <person name="Ma J."/>
        </authorList>
    </citation>
    <scope>NUCLEOTIDE SEQUENCE [LARGE SCALE GENOMIC DNA]</scope>
    <source>
        <strain evidence="3">CGMCC 4.7204</strain>
    </source>
</reference>
<accession>A0ABV8L9P4</accession>
<evidence type="ECO:0000313" key="3">
    <source>
        <dbReference type="Proteomes" id="UP001595767"/>
    </source>
</evidence>
<organism evidence="2 3">
    <name type="scientific">Nocardia rhizosphaerae</name>
    <dbReference type="NCBI Taxonomy" id="1691571"/>
    <lineage>
        <taxon>Bacteria</taxon>
        <taxon>Bacillati</taxon>
        <taxon>Actinomycetota</taxon>
        <taxon>Actinomycetes</taxon>
        <taxon>Mycobacteriales</taxon>
        <taxon>Nocardiaceae</taxon>
        <taxon>Nocardia</taxon>
    </lineage>
</organism>
<evidence type="ECO:0000313" key="2">
    <source>
        <dbReference type="EMBL" id="MFC4126965.1"/>
    </source>
</evidence>
<keyword evidence="1" id="KW-1133">Transmembrane helix</keyword>
<keyword evidence="3" id="KW-1185">Reference proteome</keyword>
<feature type="transmembrane region" description="Helical" evidence="1">
    <location>
        <begin position="59"/>
        <end position="79"/>
    </location>
</feature>
<evidence type="ECO:0000256" key="1">
    <source>
        <dbReference type="SAM" id="Phobius"/>
    </source>
</evidence>
<evidence type="ECO:0008006" key="4">
    <source>
        <dbReference type="Google" id="ProtNLM"/>
    </source>
</evidence>
<proteinExistence type="predicted"/>
<keyword evidence="1" id="KW-0472">Membrane</keyword>
<keyword evidence="1" id="KW-0812">Transmembrane</keyword>
<dbReference type="Proteomes" id="UP001595767">
    <property type="component" value="Unassembled WGS sequence"/>
</dbReference>